<dbReference type="SUPFAM" id="SSF53335">
    <property type="entry name" value="S-adenosyl-L-methionine-dependent methyltransferases"/>
    <property type="match status" value="1"/>
</dbReference>
<dbReference type="Proteomes" id="UP001152320">
    <property type="component" value="Chromosome 6"/>
</dbReference>
<comment type="caution">
    <text evidence="1">The sequence shown here is derived from an EMBL/GenBank/DDBJ whole genome shotgun (WGS) entry which is preliminary data.</text>
</comment>
<dbReference type="Pfam" id="PF13489">
    <property type="entry name" value="Methyltransf_23"/>
    <property type="match status" value="1"/>
</dbReference>
<proteinExistence type="predicted"/>
<gene>
    <name evidence="1" type="ORF">HOLleu_14475</name>
</gene>
<dbReference type="InterPro" id="IPR029063">
    <property type="entry name" value="SAM-dependent_MTases_sf"/>
</dbReference>
<sequence>MPIKYLEDSPSHYWKSHRAYRNNFYQCSHLCDIGQENFQRKVVEVLQKMDSLKILGIGSGKGELDCVNIRRMLTHFSHIDNTVVEPSIEAIQAYKSLISQRSPEHVTSLWHKETFQQYWRRRQSIGATNKFHFISAVHSLYYADKDGKSLGYLIDLLEKDGVMFIVIQNENSGLINLFSEFAEYFRHHPNNPSKLHTTSKVLKYLNEDGRVAHEVIRGRHQIDITSCFESESSEGSLTLDFLTNVIDFKSTVSSDILQLFLNYMKTPNCSEILSDGRIIFQEKWDAVIVRRK</sequence>
<evidence type="ECO:0000313" key="2">
    <source>
        <dbReference type="Proteomes" id="UP001152320"/>
    </source>
</evidence>
<reference evidence="1" key="1">
    <citation type="submission" date="2021-10" db="EMBL/GenBank/DDBJ databases">
        <title>Tropical sea cucumber genome reveals ecological adaptation and Cuvierian tubules defense mechanism.</title>
        <authorList>
            <person name="Chen T."/>
        </authorList>
    </citation>
    <scope>NUCLEOTIDE SEQUENCE</scope>
    <source>
        <strain evidence="1">Nanhai2018</strain>
        <tissue evidence="1">Muscle</tissue>
    </source>
</reference>
<keyword evidence="2" id="KW-1185">Reference proteome</keyword>
<dbReference type="EMBL" id="JAIZAY010000006">
    <property type="protein sequence ID" value="KAJ8040241.1"/>
    <property type="molecule type" value="Genomic_DNA"/>
</dbReference>
<dbReference type="OrthoDB" id="5984880at2759"/>
<dbReference type="AlphaFoldDB" id="A0A9Q1C7M4"/>
<evidence type="ECO:0000313" key="1">
    <source>
        <dbReference type="EMBL" id="KAJ8040241.1"/>
    </source>
</evidence>
<accession>A0A9Q1C7M4</accession>
<organism evidence="1 2">
    <name type="scientific">Holothuria leucospilota</name>
    <name type="common">Black long sea cucumber</name>
    <name type="synonym">Mertensiothuria leucospilota</name>
    <dbReference type="NCBI Taxonomy" id="206669"/>
    <lineage>
        <taxon>Eukaryota</taxon>
        <taxon>Metazoa</taxon>
        <taxon>Echinodermata</taxon>
        <taxon>Eleutherozoa</taxon>
        <taxon>Echinozoa</taxon>
        <taxon>Holothuroidea</taxon>
        <taxon>Aspidochirotacea</taxon>
        <taxon>Aspidochirotida</taxon>
        <taxon>Holothuriidae</taxon>
        <taxon>Holothuria</taxon>
    </lineage>
</organism>
<dbReference type="Gene3D" id="3.40.50.150">
    <property type="entry name" value="Vaccinia Virus protein VP39"/>
    <property type="match status" value="1"/>
</dbReference>
<protein>
    <submittedName>
        <fullName evidence="1">Histamine N-methyltransferase</fullName>
    </submittedName>
</protein>
<name>A0A9Q1C7M4_HOLLE</name>